<feature type="transmembrane region" description="Helical" evidence="10">
    <location>
        <begin position="182"/>
        <end position="203"/>
    </location>
</feature>
<feature type="transmembrane region" description="Helical" evidence="10">
    <location>
        <begin position="302"/>
        <end position="326"/>
    </location>
</feature>
<evidence type="ECO:0000256" key="5">
    <source>
        <dbReference type="ARBA" id="ARBA00022989"/>
    </source>
</evidence>
<dbReference type="EMBL" id="CP047418">
    <property type="protein sequence ID" value="QLL78638.1"/>
    <property type="molecule type" value="Genomic_DNA"/>
</dbReference>
<reference evidence="12 13" key="1">
    <citation type="submission" date="2020-01" db="EMBL/GenBank/DDBJ databases">
        <title>Complete and circular genome sequences of six lactobacillus isolates from horses.</title>
        <authorList>
            <person name="Hassan H.M."/>
        </authorList>
    </citation>
    <scope>NUCLEOTIDE SEQUENCE [LARGE SCALE GENOMIC DNA]</scope>
    <source>
        <strain evidence="12 13">1A</strain>
    </source>
</reference>
<feature type="transmembrane region" description="Helical" evidence="10">
    <location>
        <begin position="53"/>
        <end position="71"/>
    </location>
</feature>
<keyword evidence="2" id="KW-0813">Transport</keyword>
<sequence>MELIISGGTIIIVAALASIINEFLPRVSGSYVAIAFGIAIGFIPFLNDLVVNFNTEIFMLFVVAPLLYFEGQATRLNLIWRQVRAIISLALVLALAITIAAGFSVHYLLGYSLPLAFIMASLATPTDATATEAVSDGLIVPERTEHALKLESMFNDASGIVLLSATSLWLTRGHLDVQGSIMSFIVAAGGGVVFGFLFAFGMISFRKLFTKNSTYNGQAILYLLTPIFIYLIAEHFHMSGIIAVVMAGLVQNSESSRSSFAHVKQFHTNLVLMNFTQALLNSAVFVILGLMLVRIFRAELGLVNLSISIATGALLYGINLLVRYLYKRFKHVSHHESLVFALGGVRGAITMALVFSIEESGLTSTQFNQVLLAEIFLILLSMIVPTVLFRFILPAATPPTEADATRDRIRLEMVQAGREAVKKIYLPPRVRQRVMYDLADQANRTSQRDFWQEWRRTSVSELTQGEKELEQRALTWALMQEWRYIDEISQKEELTDDIYRFYDEITLALSILMDPDNKLR</sequence>
<evidence type="ECO:0000256" key="4">
    <source>
        <dbReference type="ARBA" id="ARBA00022692"/>
    </source>
</evidence>
<feature type="transmembrane region" description="Helical" evidence="10">
    <location>
        <begin position="271"/>
        <end position="296"/>
    </location>
</feature>
<keyword evidence="5 10" id="KW-1133">Transmembrane helix</keyword>
<feature type="domain" description="Cation/H+ exchanger transmembrane" evidence="11">
    <location>
        <begin position="12"/>
        <end position="391"/>
    </location>
</feature>
<dbReference type="RefSeq" id="WP_180848804.1">
    <property type="nucleotide sequence ID" value="NZ_CP047418.1"/>
</dbReference>
<feature type="transmembrane region" description="Helical" evidence="10">
    <location>
        <begin position="83"/>
        <end position="109"/>
    </location>
</feature>
<evidence type="ECO:0000256" key="8">
    <source>
        <dbReference type="ARBA" id="ARBA00023136"/>
    </source>
</evidence>
<dbReference type="GO" id="GO:0015385">
    <property type="term" value="F:sodium:proton antiporter activity"/>
    <property type="evidence" value="ECO:0007669"/>
    <property type="project" value="InterPro"/>
</dbReference>
<keyword evidence="9" id="KW-0739">Sodium transport</keyword>
<evidence type="ECO:0000256" key="9">
    <source>
        <dbReference type="ARBA" id="ARBA00023201"/>
    </source>
</evidence>
<keyword evidence="7" id="KW-0406">Ion transport</keyword>
<feature type="transmembrane region" description="Helical" evidence="10">
    <location>
        <begin position="6"/>
        <end position="24"/>
    </location>
</feature>
<dbReference type="InterPro" id="IPR018422">
    <property type="entry name" value="Cation/H_exchanger_CPA1"/>
</dbReference>
<feature type="transmembrane region" description="Helical" evidence="10">
    <location>
        <begin position="31"/>
        <end position="47"/>
    </location>
</feature>
<evidence type="ECO:0000259" key="11">
    <source>
        <dbReference type="Pfam" id="PF00999"/>
    </source>
</evidence>
<evidence type="ECO:0000256" key="7">
    <source>
        <dbReference type="ARBA" id="ARBA00023065"/>
    </source>
</evidence>
<protein>
    <submittedName>
        <fullName evidence="12">Sodium:proton antiporter</fullName>
    </submittedName>
</protein>
<proteinExistence type="predicted"/>
<comment type="subcellular location">
    <subcellularLocation>
        <location evidence="1">Cell membrane</location>
        <topology evidence="1">Multi-pass membrane protein</topology>
    </subcellularLocation>
</comment>
<organism evidence="12 13">
    <name type="scientific">Ligilactobacillus saerimneri</name>
    <dbReference type="NCBI Taxonomy" id="228229"/>
    <lineage>
        <taxon>Bacteria</taxon>
        <taxon>Bacillati</taxon>
        <taxon>Bacillota</taxon>
        <taxon>Bacilli</taxon>
        <taxon>Lactobacillales</taxon>
        <taxon>Lactobacillaceae</taxon>
        <taxon>Ligilactobacillus</taxon>
    </lineage>
</organism>
<evidence type="ECO:0000256" key="6">
    <source>
        <dbReference type="ARBA" id="ARBA00023053"/>
    </source>
</evidence>
<keyword evidence="4 10" id="KW-0812">Transmembrane</keyword>
<dbReference type="GO" id="GO:0015386">
    <property type="term" value="F:potassium:proton antiporter activity"/>
    <property type="evidence" value="ECO:0007669"/>
    <property type="project" value="TreeGrafter"/>
</dbReference>
<evidence type="ECO:0000313" key="12">
    <source>
        <dbReference type="EMBL" id="QLL78638.1"/>
    </source>
</evidence>
<dbReference type="Gene3D" id="6.10.140.1330">
    <property type="match status" value="1"/>
</dbReference>
<dbReference type="Proteomes" id="UP000510886">
    <property type="component" value="Chromosome"/>
</dbReference>
<dbReference type="AlphaFoldDB" id="A0A7H9ELM9"/>
<gene>
    <name evidence="12" type="ORF">GTO87_08600</name>
</gene>
<feature type="transmembrane region" description="Helical" evidence="10">
    <location>
        <begin position="223"/>
        <end position="250"/>
    </location>
</feature>
<keyword evidence="6" id="KW-0915">Sodium</keyword>
<evidence type="ECO:0000313" key="13">
    <source>
        <dbReference type="Proteomes" id="UP000510886"/>
    </source>
</evidence>
<evidence type="ECO:0000256" key="2">
    <source>
        <dbReference type="ARBA" id="ARBA00022448"/>
    </source>
</evidence>
<dbReference type="GO" id="GO:0051453">
    <property type="term" value="P:regulation of intracellular pH"/>
    <property type="evidence" value="ECO:0007669"/>
    <property type="project" value="TreeGrafter"/>
</dbReference>
<dbReference type="InterPro" id="IPR006153">
    <property type="entry name" value="Cation/H_exchanger_TM"/>
</dbReference>
<dbReference type="KEGG" id="lsw:GTO87_08600"/>
<dbReference type="PANTHER" id="PTHR10110:SF86">
    <property type="entry name" value="SODIUM_HYDROGEN EXCHANGER 7"/>
    <property type="match status" value="1"/>
</dbReference>
<evidence type="ECO:0000256" key="3">
    <source>
        <dbReference type="ARBA" id="ARBA00022475"/>
    </source>
</evidence>
<evidence type="ECO:0000256" key="10">
    <source>
        <dbReference type="SAM" id="Phobius"/>
    </source>
</evidence>
<keyword evidence="3" id="KW-1003">Cell membrane</keyword>
<feature type="transmembrane region" description="Helical" evidence="10">
    <location>
        <begin position="338"/>
        <end position="357"/>
    </location>
</feature>
<feature type="transmembrane region" description="Helical" evidence="10">
    <location>
        <begin position="369"/>
        <end position="393"/>
    </location>
</feature>
<dbReference type="PANTHER" id="PTHR10110">
    <property type="entry name" value="SODIUM/HYDROGEN EXCHANGER"/>
    <property type="match status" value="1"/>
</dbReference>
<accession>A0A7H9ELM9</accession>
<name>A0A7H9ELM9_9LACO</name>
<dbReference type="GO" id="GO:0098719">
    <property type="term" value="P:sodium ion import across plasma membrane"/>
    <property type="evidence" value="ECO:0007669"/>
    <property type="project" value="TreeGrafter"/>
</dbReference>
<dbReference type="GO" id="GO:0005886">
    <property type="term" value="C:plasma membrane"/>
    <property type="evidence" value="ECO:0007669"/>
    <property type="project" value="UniProtKB-SubCell"/>
</dbReference>
<dbReference type="Pfam" id="PF00999">
    <property type="entry name" value="Na_H_Exchanger"/>
    <property type="match status" value="1"/>
</dbReference>
<evidence type="ECO:0000256" key="1">
    <source>
        <dbReference type="ARBA" id="ARBA00004651"/>
    </source>
</evidence>
<keyword evidence="8 10" id="KW-0472">Membrane</keyword>